<reference evidence="3" key="1">
    <citation type="submission" date="2007-04" db="EMBL/GenBank/DDBJ databases">
        <authorList>
            <consortium name="The Broad Institute Genome Sequencing Platform"/>
            <person name="Birren B."/>
            <person name="Lander E."/>
            <person name="Galagan J."/>
            <person name="Nusbaum C."/>
            <person name="Devon K."/>
            <person name="Ma L.-J."/>
            <person name="Jaffe D."/>
            <person name="Butler J."/>
            <person name="Alvarez P."/>
            <person name="Gnerre S."/>
            <person name="Grabherr M."/>
            <person name="Kleber M."/>
            <person name="Mauceli E."/>
            <person name="Brockman W."/>
            <person name="MacCallum I.A."/>
            <person name="Young S."/>
            <person name="LaButti K."/>
            <person name="DeCaprio D."/>
            <person name="Crawford M."/>
            <person name="Koehrsen M."/>
            <person name="Engels R."/>
            <person name="Montgomery P."/>
            <person name="Pearson M."/>
            <person name="Howarth C."/>
            <person name="Larson L."/>
            <person name="White J."/>
            <person name="O'Leary S."/>
            <person name="Kodira C."/>
            <person name="Zeng Q."/>
            <person name="Yandava C."/>
            <person name="Alvarado L."/>
            <person name="Kistler C."/>
            <person name="Shim W.-B."/>
            <person name="Kang S."/>
            <person name="Woloshuk C."/>
        </authorList>
    </citation>
    <scope>NUCLEOTIDE SEQUENCE</scope>
    <source>
        <strain evidence="3">4287</strain>
    </source>
</reference>
<dbReference type="AlphaFoldDB" id="A0A0J9W9A4"/>
<name>A0A0J9W9A4_FUSO4</name>
<reference evidence="3" key="2">
    <citation type="journal article" date="2010" name="Nature">
        <title>Comparative genomics reveals mobile pathogenicity chromosomes in Fusarium.</title>
        <authorList>
            <person name="Ma L.J."/>
            <person name="van der Does H.C."/>
            <person name="Borkovich K.A."/>
            <person name="Coleman J.J."/>
            <person name="Daboussi M.J."/>
            <person name="Di Pietro A."/>
            <person name="Dufresne M."/>
            <person name="Freitag M."/>
            <person name="Grabherr M."/>
            <person name="Henrissat B."/>
            <person name="Houterman P.M."/>
            <person name="Kang S."/>
            <person name="Shim W.B."/>
            <person name="Woloshuk C."/>
            <person name="Xie X."/>
            <person name="Xu J.R."/>
            <person name="Antoniw J."/>
            <person name="Baker S.E."/>
            <person name="Bluhm B.H."/>
            <person name="Breakspear A."/>
            <person name="Brown D.W."/>
            <person name="Butchko R.A."/>
            <person name="Chapman S."/>
            <person name="Coulson R."/>
            <person name="Coutinho P.M."/>
            <person name="Danchin E.G."/>
            <person name="Diener A."/>
            <person name="Gale L.R."/>
            <person name="Gardiner D.M."/>
            <person name="Goff S."/>
            <person name="Hammond-Kosack K.E."/>
            <person name="Hilburn K."/>
            <person name="Hua-Van A."/>
            <person name="Jonkers W."/>
            <person name="Kazan K."/>
            <person name="Kodira C.D."/>
            <person name="Koehrsen M."/>
            <person name="Kumar L."/>
            <person name="Lee Y.H."/>
            <person name="Li L."/>
            <person name="Manners J.M."/>
            <person name="Miranda-Saavedra D."/>
            <person name="Mukherjee M."/>
            <person name="Park G."/>
            <person name="Park J."/>
            <person name="Park S.Y."/>
            <person name="Proctor R.H."/>
            <person name="Regev A."/>
            <person name="Ruiz-Roldan M.C."/>
            <person name="Sain D."/>
            <person name="Sakthikumar S."/>
            <person name="Sykes S."/>
            <person name="Schwartz D.C."/>
            <person name="Turgeon B.G."/>
            <person name="Wapinski I."/>
            <person name="Yoder O."/>
            <person name="Young S."/>
            <person name="Zeng Q."/>
            <person name="Zhou S."/>
            <person name="Galagan J."/>
            <person name="Cuomo C.A."/>
            <person name="Kistler H.C."/>
            <person name="Rep M."/>
        </authorList>
    </citation>
    <scope>NUCLEOTIDE SEQUENCE [LARGE SCALE GENOMIC DNA]</scope>
    <source>
        <strain evidence="3">4287</strain>
    </source>
</reference>
<dbReference type="PANTHER" id="PTHR28051:SF1">
    <property type="entry name" value="PROTEIN MTL1-RELATED"/>
    <property type="match status" value="1"/>
</dbReference>
<dbReference type="VEuPathDB" id="FungiDB:FOXG_16734"/>
<protein>
    <recommendedName>
        <fullName evidence="2">Nitrogen regulatory protein areA GATA-like domain-containing protein</fullName>
    </recommendedName>
</protein>
<dbReference type="GO" id="GO:0042149">
    <property type="term" value="P:cellular response to glucose starvation"/>
    <property type="evidence" value="ECO:0007669"/>
    <property type="project" value="TreeGrafter"/>
</dbReference>
<accession>A0A0J9W9A4</accession>
<gene>
    <name evidence="3" type="ORF">FOXG_16734</name>
</gene>
<organism evidence="3 4">
    <name type="scientific">Fusarium oxysporum f. sp. lycopersici (strain 4287 / CBS 123668 / FGSC 9935 / NRRL 34936)</name>
    <name type="common">Fusarium vascular wilt of tomato</name>
    <dbReference type="NCBI Taxonomy" id="426428"/>
    <lineage>
        <taxon>Eukaryota</taxon>
        <taxon>Fungi</taxon>
        <taxon>Dikarya</taxon>
        <taxon>Ascomycota</taxon>
        <taxon>Pezizomycotina</taxon>
        <taxon>Sordariomycetes</taxon>
        <taxon>Hypocreomycetidae</taxon>
        <taxon>Hypocreales</taxon>
        <taxon>Nectriaceae</taxon>
        <taxon>Fusarium</taxon>
        <taxon>Fusarium oxysporum species complex</taxon>
    </lineage>
</organism>
<dbReference type="KEGG" id="fox:FOXG_16734"/>
<evidence type="ECO:0000256" key="1">
    <source>
        <dbReference type="SAM" id="MobiDB-lite"/>
    </source>
</evidence>
<dbReference type="PANTHER" id="PTHR28051">
    <property type="entry name" value="PROTEIN MTL1-RELATED"/>
    <property type="match status" value="1"/>
</dbReference>
<evidence type="ECO:0000313" key="3">
    <source>
        <dbReference type="EMBL" id="KNB19463.1"/>
    </source>
</evidence>
<feature type="region of interest" description="Disordered" evidence="1">
    <location>
        <begin position="269"/>
        <end position="289"/>
    </location>
</feature>
<dbReference type="RefSeq" id="XP_018257508.1">
    <property type="nucleotide sequence ID" value="XM_018396752.1"/>
</dbReference>
<sequence length="289" mass="33105">MNHLSRWSLYPPPKGAATLFSRKWKNAILPRNWRAGQRRLSLEQTQRATHAISLLNIQTPQPLQLPRLLLSTANQWIYPVKPSAEHAWLPQFQKDGFFVAPDDGLERRSDLQAGDPYYASSVDNNNPADTSTRGSPELGKFYERAEVGTTINAQLWRNVNYLSHDWKEEEILSSWKYITTRRGEDPNSARLENACWRTWTKYKNNLKTMSPETLNWLKDSDVSWLYGPVQQGASKVYCTQTGPSDYPEEKEHIRYHTAEAIVNIILPRAGNPSGPGEAERQPAIKRAFL</sequence>
<feature type="compositionally biased region" description="Polar residues" evidence="1">
    <location>
        <begin position="121"/>
        <end position="134"/>
    </location>
</feature>
<dbReference type="GO" id="GO:0007039">
    <property type="term" value="P:protein catabolic process in the vacuole"/>
    <property type="evidence" value="ECO:0007669"/>
    <property type="project" value="TreeGrafter"/>
</dbReference>
<feature type="region of interest" description="Disordered" evidence="1">
    <location>
        <begin position="116"/>
        <end position="136"/>
    </location>
</feature>
<dbReference type="GeneID" id="28957567"/>
<proteinExistence type="predicted"/>
<dbReference type="Proteomes" id="UP000009097">
    <property type="component" value="Unassembled WGS sequence"/>
</dbReference>
<evidence type="ECO:0000259" key="2">
    <source>
        <dbReference type="Pfam" id="PF08550"/>
    </source>
</evidence>
<feature type="domain" description="Nitrogen regulatory protein areA GATA-like" evidence="2">
    <location>
        <begin position="174"/>
        <end position="201"/>
    </location>
</feature>
<dbReference type="InterPro" id="IPR013860">
    <property type="entry name" value="AreA_GATA"/>
</dbReference>
<dbReference type="EMBL" id="DS231733">
    <property type="protein sequence ID" value="KNB19463.1"/>
    <property type="molecule type" value="Genomic_DNA"/>
</dbReference>
<dbReference type="GO" id="GO:0005773">
    <property type="term" value="C:vacuole"/>
    <property type="evidence" value="ECO:0007669"/>
    <property type="project" value="GOC"/>
</dbReference>
<evidence type="ECO:0000313" key="4">
    <source>
        <dbReference type="Proteomes" id="UP000009097"/>
    </source>
</evidence>
<dbReference type="InterPro" id="IPR052292">
    <property type="entry name" value="Glucose_repression_reg"/>
</dbReference>
<dbReference type="Pfam" id="PF08550">
    <property type="entry name" value="GATA_AreA"/>
    <property type="match status" value="1"/>
</dbReference>